<dbReference type="Proteomes" id="UP000008840">
    <property type="component" value="Chromosome"/>
</dbReference>
<dbReference type="eggNOG" id="ENOG5031FSD">
    <property type="taxonomic scope" value="Bacteria"/>
</dbReference>
<protein>
    <submittedName>
        <fullName evidence="1">Uncharacterized protein</fullName>
    </submittedName>
</protein>
<evidence type="ECO:0000313" key="2">
    <source>
        <dbReference type="Proteomes" id="UP000008840"/>
    </source>
</evidence>
<name>B2FRT6_STRMK</name>
<accession>B2FRT6</accession>
<sequence length="179" mass="19858">MALAGVKGVRIESGFATDKDLFAMKQALMSAVLLSGLALVSTASASRGKDVFVPGQPLQQQIARIEVELKDGETYSELKQDERTRVNDALARMRAAVEQYPARDSMPEPVQTQVFNDQQVVNTVLTQAREDSRLICQREKPIGSNRTTTQCMTVAERARQKERAQQDMRQVMRAGSTVN</sequence>
<dbReference type="KEGG" id="sml:Smlt3767"/>
<organism evidence="1 2">
    <name type="scientific">Stenotrophomonas maltophilia (strain K279a)</name>
    <dbReference type="NCBI Taxonomy" id="522373"/>
    <lineage>
        <taxon>Bacteria</taxon>
        <taxon>Pseudomonadati</taxon>
        <taxon>Pseudomonadota</taxon>
        <taxon>Gammaproteobacteria</taxon>
        <taxon>Lysobacterales</taxon>
        <taxon>Lysobacteraceae</taxon>
        <taxon>Stenotrophomonas</taxon>
        <taxon>Stenotrophomonas maltophilia group</taxon>
    </lineage>
</organism>
<dbReference type="AlphaFoldDB" id="B2FRT6"/>
<dbReference type="EnsemblBacteria" id="CAQ47176">
    <property type="protein sequence ID" value="CAQ47176"/>
    <property type="gene ID" value="Smlt3767"/>
</dbReference>
<dbReference type="EMBL" id="AM743169">
    <property type="protein sequence ID" value="CAQ47176.1"/>
    <property type="molecule type" value="Genomic_DNA"/>
</dbReference>
<keyword evidence="2" id="KW-1185">Reference proteome</keyword>
<evidence type="ECO:0000313" key="1">
    <source>
        <dbReference type="EMBL" id="CAQ47176.1"/>
    </source>
</evidence>
<dbReference type="HOGENOM" id="CLU_128789_0_0_6"/>
<gene>
    <name evidence="1" type="ordered locus">Smlt3767</name>
</gene>
<reference evidence="1 2" key="1">
    <citation type="journal article" date="2008" name="Genome Biol.">
        <title>The complete genome, comparative and functional analysis of Stenotrophomonas maltophilia reveals an organism heavily shielded by drug resistance determinants.</title>
        <authorList>
            <person name="Crossman L.C."/>
            <person name="Gould V.C."/>
            <person name="Dow J.M."/>
            <person name="Vernikos G.S."/>
            <person name="Okazaki A."/>
            <person name="Sebaihia M."/>
            <person name="Saunders D."/>
            <person name="Arrowsmith C."/>
            <person name="Carver T."/>
            <person name="Peters N."/>
            <person name="Adlem E."/>
            <person name="Kerhornou A."/>
            <person name="Lord A."/>
            <person name="Murphy L."/>
            <person name="Seeger K."/>
            <person name="Squares R."/>
            <person name="Rutter S."/>
            <person name="Quail M.A."/>
            <person name="Rajandream M.A."/>
            <person name="Harris D."/>
            <person name="Churcher C."/>
            <person name="Bentley S.D."/>
            <person name="Parkhill J."/>
            <person name="Thomson N.R."/>
            <person name="Avison M.B."/>
        </authorList>
    </citation>
    <scope>NUCLEOTIDE SEQUENCE [LARGE SCALE GENOMIC DNA]</scope>
    <source>
        <strain evidence="1 2">K279a</strain>
    </source>
</reference>
<proteinExistence type="predicted"/>